<dbReference type="Gene3D" id="2.10.25.10">
    <property type="entry name" value="Laminin"/>
    <property type="match status" value="3"/>
</dbReference>
<evidence type="ECO:0000256" key="8">
    <source>
        <dbReference type="SAM" id="MobiDB-lite"/>
    </source>
</evidence>
<dbReference type="SMART" id="SM00179">
    <property type="entry name" value="EGF_CA"/>
    <property type="match status" value="2"/>
</dbReference>
<dbReference type="FunFam" id="2.10.25.10:FF:000219">
    <property type="entry name" value="Pro-epidermal growth factor"/>
    <property type="match status" value="1"/>
</dbReference>
<dbReference type="PROSITE" id="PS00010">
    <property type="entry name" value="ASX_HYDROXYL"/>
    <property type="match status" value="1"/>
</dbReference>
<dbReference type="InterPro" id="IPR000152">
    <property type="entry name" value="EGF-type_Asp/Asn_hydroxyl_site"/>
</dbReference>
<dbReference type="InterPro" id="IPR000742">
    <property type="entry name" value="EGF"/>
</dbReference>
<dbReference type="AlphaFoldDB" id="A0ABD0WRF5"/>
<feature type="domain" description="EGF-like" evidence="10">
    <location>
        <begin position="64"/>
        <end position="102"/>
    </location>
</feature>
<feature type="domain" description="EGF-like" evidence="10">
    <location>
        <begin position="167"/>
        <end position="208"/>
    </location>
</feature>
<feature type="compositionally biased region" description="Basic and acidic residues" evidence="8">
    <location>
        <begin position="1"/>
        <end position="37"/>
    </location>
</feature>
<keyword evidence="9" id="KW-0472">Membrane</keyword>
<feature type="domain" description="EGF-like" evidence="10">
    <location>
        <begin position="103"/>
        <end position="143"/>
    </location>
</feature>
<dbReference type="InterPro" id="IPR024731">
    <property type="entry name" value="NELL2-like_EGF"/>
</dbReference>
<protein>
    <recommendedName>
        <fullName evidence="10">EGF-like domain-containing protein</fullName>
    </recommendedName>
</protein>
<evidence type="ECO:0000256" key="9">
    <source>
        <dbReference type="SAM" id="Phobius"/>
    </source>
</evidence>
<dbReference type="SUPFAM" id="SSF57184">
    <property type="entry name" value="Growth factor receptor domain"/>
    <property type="match status" value="1"/>
</dbReference>
<gene>
    <name evidence="11" type="ORF">UPYG_G00218670</name>
</gene>
<keyword evidence="3" id="KW-0677">Repeat</keyword>
<keyword evidence="6" id="KW-0325">Glycoprotein</keyword>
<evidence type="ECO:0000256" key="2">
    <source>
        <dbReference type="ARBA" id="ARBA00022729"/>
    </source>
</evidence>
<dbReference type="PRINTS" id="PR00009">
    <property type="entry name" value="EGFTGF"/>
</dbReference>
<evidence type="ECO:0000256" key="1">
    <source>
        <dbReference type="ARBA" id="ARBA00022536"/>
    </source>
</evidence>
<evidence type="ECO:0000259" key="10">
    <source>
        <dbReference type="PROSITE" id="PS50026"/>
    </source>
</evidence>
<dbReference type="PANTHER" id="PTHR24039">
    <property type="entry name" value="FIBRILLIN-RELATED"/>
    <property type="match status" value="1"/>
</dbReference>
<keyword evidence="9" id="KW-0812">Transmembrane</keyword>
<keyword evidence="4" id="KW-0106">Calcium</keyword>
<dbReference type="InterPro" id="IPR049883">
    <property type="entry name" value="NOTCH1_EGF-like"/>
</dbReference>
<feature type="disulfide bond" evidence="7">
    <location>
        <begin position="198"/>
        <end position="207"/>
    </location>
</feature>
<dbReference type="PROSITE" id="PS01186">
    <property type="entry name" value="EGF_2"/>
    <property type="match status" value="3"/>
</dbReference>
<keyword evidence="1 7" id="KW-0245">EGF-like domain</keyword>
<dbReference type="Pfam" id="PF07645">
    <property type="entry name" value="EGF_CA"/>
    <property type="match status" value="1"/>
</dbReference>
<evidence type="ECO:0000313" key="12">
    <source>
        <dbReference type="Proteomes" id="UP001557470"/>
    </source>
</evidence>
<dbReference type="PROSITE" id="PS01187">
    <property type="entry name" value="EGF_CA"/>
    <property type="match status" value="1"/>
</dbReference>
<evidence type="ECO:0000313" key="11">
    <source>
        <dbReference type="EMBL" id="KAL0974310.1"/>
    </source>
</evidence>
<comment type="caution">
    <text evidence="11">The sequence shown here is derived from an EMBL/GenBank/DDBJ whole genome shotgun (WGS) entry which is preliminary data.</text>
</comment>
<dbReference type="PROSITE" id="PS50026">
    <property type="entry name" value="EGF_3"/>
    <property type="match status" value="3"/>
</dbReference>
<evidence type="ECO:0000256" key="3">
    <source>
        <dbReference type="ARBA" id="ARBA00022737"/>
    </source>
</evidence>
<dbReference type="PANTHER" id="PTHR24039:SF28">
    <property type="entry name" value="EGF-LIKE DOMAIN-CONTAINING PROTEIN"/>
    <property type="match status" value="1"/>
</dbReference>
<dbReference type="FunFam" id="2.10.25.10:FF:000038">
    <property type="entry name" value="Fibrillin 2"/>
    <property type="match status" value="1"/>
</dbReference>
<keyword evidence="2" id="KW-0732">Signal</keyword>
<dbReference type="InterPro" id="IPR009030">
    <property type="entry name" value="Growth_fac_rcpt_cys_sf"/>
</dbReference>
<name>A0ABD0WRF5_UMBPY</name>
<organism evidence="11 12">
    <name type="scientific">Umbra pygmaea</name>
    <name type="common">Eastern mudminnow</name>
    <dbReference type="NCBI Taxonomy" id="75934"/>
    <lineage>
        <taxon>Eukaryota</taxon>
        <taxon>Metazoa</taxon>
        <taxon>Chordata</taxon>
        <taxon>Craniata</taxon>
        <taxon>Vertebrata</taxon>
        <taxon>Euteleostomi</taxon>
        <taxon>Actinopterygii</taxon>
        <taxon>Neopterygii</taxon>
        <taxon>Teleostei</taxon>
        <taxon>Protacanthopterygii</taxon>
        <taxon>Esociformes</taxon>
        <taxon>Umbridae</taxon>
        <taxon>Umbra</taxon>
    </lineage>
</organism>
<keyword evidence="5 7" id="KW-1015">Disulfide bond</keyword>
<sequence>MPHPIPDENTPRPVPDENTPRPVPDENTPRPVPDENMPRPLSGVSDGEKAEDHMNEGTEKMVSDQDHCFSMHCDVNAECFLDGGSSACRCLHGFTGDGRLCLDIDECKLGTHQCDERADCINTMGAFQCICQAGYIGNGHSCQELASTSTLVTTSRPWDVTTQWVNSIESCPSSHDTYCLYEGVCFYLPEMESYACNCISGYMGERCQYSDLEWWDLQQTEQQKRRNTVIAVCMVVLVTLLSIAAYITYNYGSQRLFQQHTSVEDMSETSSSDATMSETTVPNTPRLYVVLEPCADGKNIHVIGCPRRDVCPSCSSETGESFLSEEARTLPRHNRGYECSSRLATMDTNQSGLSHIKPIDNLILLDELQP</sequence>
<dbReference type="InterPro" id="IPR018097">
    <property type="entry name" value="EGF_Ca-bd_CS"/>
</dbReference>
<feature type="compositionally biased region" description="Basic and acidic residues" evidence="8">
    <location>
        <begin position="46"/>
        <end position="59"/>
    </location>
</feature>
<proteinExistence type="predicted"/>
<comment type="caution">
    <text evidence="7">Lacks conserved residue(s) required for the propagation of feature annotation.</text>
</comment>
<evidence type="ECO:0000256" key="6">
    <source>
        <dbReference type="ARBA" id="ARBA00023180"/>
    </source>
</evidence>
<evidence type="ECO:0000256" key="7">
    <source>
        <dbReference type="PROSITE-ProRule" id="PRU00076"/>
    </source>
</evidence>
<dbReference type="SMART" id="SM00181">
    <property type="entry name" value="EGF"/>
    <property type="match status" value="3"/>
</dbReference>
<dbReference type="PROSITE" id="PS00022">
    <property type="entry name" value="EGF_1"/>
    <property type="match status" value="1"/>
</dbReference>
<keyword evidence="9" id="KW-1133">Transmembrane helix</keyword>
<dbReference type="GO" id="GO:0030855">
    <property type="term" value="P:epithelial cell differentiation"/>
    <property type="evidence" value="ECO:0007669"/>
    <property type="project" value="UniProtKB-ARBA"/>
</dbReference>
<dbReference type="SUPFAM" id="SSF57196">
    <property type="entry name" value="EGF/Laminin"/>
    <property type="match status" value="1"/>
</dbReference>
<evidence type="ECO:0000256" key="5">
    <source>
        <dbReference type="ARBA" id="ARBA00023157"/>
    </source>
</evidence>
<dbReference type="CDD" id="cd00054">
    <property type="entry name" value="EGF_CA"/>
    <property type="match status" value="1"/>
</dbReference>
<dbReference type="Proteomes" id="UP001557470">
    <property type="component" value="Unassembled WGS sequence"/>
</dbReference>
<dbReference type="InterPro" id="IPR001881">
    <property type="entry name" value="EGF-like_Ca-bd_dom"/>
</dbReference>
<dbReference type="EMBL" id="JAGEUA010000006">
    <property type="protein sequence ID" value="KAL0974310.1"/>
    <property type="molecule type" value="Genomic_DNA"/>
</dbReference>
<feature type="disulfide bond" evidence="7">
    <location>
        <begin position="179"/>
        <end position="196"/>
    </location>
</feature>
<keyword evidence="12" id="KW-1185">Reference proteome</keyword>
<reference evidence="11 12" key="1">
    <citation type="submission" date="2024-06" db="EMBL/GenBank/DDBJ databases">
        <authorList>
            <person name="Pan Q."/>
            <person name="Wen M."/>
            <person name="Jouanno E."/>
            <person name="Zahm M."/>
            <person name="Klopp C."/>
            <person name="Cabau C."/>
            <person name="Louis A."/>
            <person name="Berthelot C."/>
            <person name="Parey E."/>
            <person name="Roest Crollius H."/>
            <person name="Montfort J."/>
            <person name="Robinson-Rechavi M."/>
            <person name="Bouchez O."/>
            <person name="Lampietro C."/>
            <person name="Lopez Roques C."/>
            <person name="Donnadieu C."/>
            <person name="Postlethwait J."/>
            <person name="Bobe J."/>
            <person name="Verreycken H."/>
            <person name="Guiguen Y."/>
        </authorList>
    </citation>
    <scope>NUCLEOTIDE SEQUENCE [LARGE SCALE GENOMIC DNA]</scope>
    <source>
        <strain evidence="11">Up_M1</strain>
        <tissue evidence="11">Testis</tissue>
    </source>
</reference>
<feature type="transmembrane region" description="Helical" evidence="9">
    <location>
        <begin position="229"/>
        <end position="249"/>
    </location>
</feature>
<feature type="region of interest" description="Disordered" evidence="8">
    <location>
        <begin position="1"/>
        <end position="59"/>
    </location>
</feature>
<evidence type="ECO:0000256" key="4">
    <source>
        <dbReference type="ARBA" id="ARBA00022837"/>
    </source>
</evidence>
<accession>A0ABD0WRF5</accession>
<dbReference type="Pfam" id="PF12947">
    <property type="entry name" value="EGF_3"/>
    <property type="match status" value="1"/>
</dbReference>